<protein>
    <submittedName>
        <fullName evidence="2">Uncharacterized protein</fullName>
    </submittedName>
</protein>
<dbReference type="Proteomes" id="UP000183988">
    <property type="component" value="Unassembled WGS sequence"/>
</dbReference>
<keyword evidence="3" id="KW-1185">Reference proteome</keyword>
<sequence>MGASKIFQLGIVIGIGGITVINEDFDKLVKYQKKEKTDYLGHGERGKELDPNTNNRKTSNKHPGATGRDV</sequence>
<reference evidence="2 3" key="1">
    <citation type="submission" date="2016-11" db="EMBL/GenBank/DDBJ databases">
        <authorList>
            <person name="Jaros S."/>
            <person name="Januszkiewicz K."/>
            <person name="Wedrychowicz H."/>
        </authorList>
    </citation>
    <scope>NUCLEOTIDE SEQUENCE [LARGE SCALE GENOMIC DNA]</scope>
    <source>
        <strain evidence="2 3">IBRC-M 10683</strain>
    </source>
</reference>
<accession>A0A1M5HRJ7</accession>
<proteinExistence type="predicted"/>
<feature type="compositionally biased region" description="Basic and acidic residues" evidence="1">
    <location>
        <begin position="36"/>
        <end position="50"/>
    </location>
</feature>
<name>A0A1M5HRJ7_9BACI</name>
<evidence type="ECO:0000313" key="3">
    <source>
        <dbReference type="Proteomes" id="UP000183988"/>
    </source>
</evidence>
<feature type="region of interest" description="Disordered" evidence="1">
    <location>
        <begin position="36"/>
        <end position="70"/>
    </location>
</feature>
<dbReference type="AlphaFoldDB" id="A0A1M5HRJ7"/>
<dbReference type="EMBL" id="FQVW01000019">
    <property type="protein sequence ID" value="SHG18589.1"/>
    <property type="molecule type" value="Genomic_DNA"/>
</dbReference>
<organism evidence="2 3">
    <name type="scientific">Ornithinibacillus halophilus</name>
    <dbReference type="NCBI Taxonomy" id="930117"/>
    <lineage>
        <taxon>Bacteria</taxon>
        <taxon>Bacillati</taxon>
        <taxon>Bacillota</taxon>
        <taxon>Bacilli</taxon>
        <taxon>Bacillales</taxon>
        <taxon>Bacillaceae</taxon>
        <taxon>Ornithinibacillus</taxon>
    </lineage>
</organism>
<evidence type="ECO:0000313" key="2">
    <source>
        <dbReference type="EMBL" id="SHG18589.1"/>
    </source>
</evidence>
<evidence type="ECO:0000256" key="1">
    <source>
        <dbReference type="SAM" id="MobiDB-lite"/>
    </source>
</evidence>
<gene>
    <name evidence="2" type="ORF">SAMN05216225_101924</name>
</gene>